<evidence type="ECO:0000313" key="1">
    <source>
        <dbReference type="EMBL" id="KJA20139.1"/>
    </source>
</evidence>
<name>A0A0D2NMW4_HYPSF</name>
<dbReference type="EMBL" id="KN817570">
    <property type="protein sequence ID" value="KJA20139.1"/>
    <property type="molecule type" value="Genomic_DNA"/>
</dbReference>
<accession>A0A0D2NMW4</accession>
<gene>
    <name evidence="1" type="ORF">HYPSUDRAFT_43489</name>
</gene>
<sequence length="71" mass="7865">MAMPLAQKTPVSMLPDSDDLFIRVVPFAASMYDPTPLPTHLLGQRLTPRPAVYLLITRPSAYLIPLYVPSV</sequence>
<proteinExistence type="predicted"/>
<keyword evidence="2" id="KW-1185">Reference proteome</keyword>
<evidence type="ECO:0000313" key="2">
    <source>
        <dbReference type="Proteomes" id="UP000054270"/>
    </source>
</evidence>
<dbReference type="Proteomes" id="UP000054270">
    <property type="component" value="Unassembled WGS sequence"/>
</dbReference>
<reference evidence="2" key="1">
    <citation type="submission" date="2014-04" db="EMBL/GenBank/DDBJ databases">
        <title>Evolutionary Origins and Diversification of the Mycorrhizal Mutualists.</title>
        <authorList>
            <consortium name="DOE Joint Genome Institute"/>
            <consortium name="Mycorrhizal Genomics Consortium"/>
            <person name="Kohler A."/>
            <person name="Kuo A."/>
            <person name="Nagy L.G."/>
            <person name="Floudas D."/>
            <person name="Copeland A."/>
            <person name="Barry K.W."/>
            <person name="Cichocki N."/>
            <person name="Veneault-Fourrey C."/>
            <person name="LaButti K."/>
            <person name="Lindquist E.A."/>
            <person name="Lipzen A."/>
            <person name="Lundell T."/>
            <person name="Morin E."/>
            <person name="Murat C."/>
            <person name="Riley R."/>
            <person name="Ohm R."/>
            <person name="Sun H."/>
            <person name="Tunlid A."/>
            <person name="Henrissat B."/>
            <person name="Grigoriev I.V."/>
            <person name="Hibbett D.S."/>
            <person name="Martin F."/>
        </authorList>
    </citation>
    <scope>NUCLEOTIDE SEQUENCE [LARGE SCALE GENOMIC DNA]</scope>
    <source>
        <strain evidence="2">FD-334 SS-4</strain>
    </source>
</reference>
<protein>
    <submittedName>
        <fullName evidence="1">Uncharacterized protein</fullName>
    </submittedName>
</protein>
<organism evidence="1 2">
    <name type="scientific">Hypholoma sublateritium (strain FD-334 SS-4)</name>
    <dbReference type="NCBI Taxonomy" id="945553"/>
    <lineage>
        <taxon>Eukaryota</taxon>
        <taxon>Fungi</taxon>
        <taxon>Dikarya</taxon>
        <taxon>Basidiomycota</taxon>
        <taxon>Agaricomycotina</taxon>
        <taxon>Agaricomycetes</taxon>
        <taxon>Agaricomycetidae</taxon>
        <taxon>Agaricales</taxon>
        <taxon>Agaricineae</taxon>
        <taxon>Strophariaceae</taxon>
        <taxon>Hypholoma</taxon>
    </lineage>
</organism>
<dbReference type="AlphaFoldDB" id="A0A0D2NMW4"/>